<feature type="region of interest" description="Disordered" evidence="1">
    <location>
        <begin position="1"/>
        <end position="45"/>
    </location>
</feature>
<reference evidence="2" key="1">
    <citation type="submission" date="2022-08" db="UniProtKB">
        <authorList>
            <consortium name="EnsemblMetazoa"/>
        </authorList>
    </citation>
    <scope>IDENTIFICATION</scope>
</reference>
<accession>A0A8W7NZB6</accession>
<evidence type="ECO:0000256" key="1">
    <source>
        <dbReference type="SAM" id="MobiDB-lite"/>
    </source>
</evidence>
<dbReference type="EnsemblMetazoa" id="ACOM023124-RA">
    <property type="protein sequence ID" value="ACOM023124-PA.1"/>
    <property type="gene ID" value="ACOM023124"/>
</dbReference>
<proteinExistence type="predicted"/>
<organism evidence="2">
    <name type="scientific">Anopheles coluzzii</name>
    <name type="common">African malaria mosquito</name>
    <dbReference type="NCBI Taxonomy" id="1518534"/>
    <lineage>
        <taxon>Eukaryota</taxon>
        <taxon>Metazoa</taxon>
        <taxon>Ecdysozoa</taxon>
        <taxon>Arthropoda</taxon>
        <taxon>Hexapoda</taxon>
        <taxon>Insecta</taxon>
        <taxon>Pterygota</taxon>
        <taxon>Neoptera</taxon>
        <taxon>Endopterygota</taxon>
        <taxon>Diptera</taxon>
        <taxon>Nematocera</taxon>
        <taxon>Culicoidea</taxon>
        <taxon>Culicidae</taxon>
        <taxon>Anophelinae</taxon>
        <taxon>Anopheles</taxon>
    </lineage>
</organism>
<evidence type="ECO:0000313" key="2">
    <source>
        <dbReference type="EnsemblMetazoa" id="ACOM023124-PA.1"/>
    </source>
</evidence>
<dbReference type="Proteomes" id="UP000075882">
    <property type="component" value="Unassembled WGS sequence"/>
</dbReference>
<feature type="compositionally biased region" description="Low complexity" evidence="1">
    <location>
        <begin position="28"/>
        <end position="43"/>
    </location>
</feature>
<protein>
    <submittedName>
        <fullName evidence="2">Uncharacterized protein</fullName>
    </submittedName>
</protein>
<name>A0A8W7NZB6_ANOCL</name>
<dbReference type="AlphaFoldDB" id="A0A8W7NZB6"/>
<sequence>MPRGLLAATRRLIDRGTRPHRHGGQRGSPTNTNATTTSTTVAPLPHGSSVRPECLAHLPHEFFCHHFSFLLPDYGCTDCAFHVAASSDGGRNTHTALAQSSKRVRHRKKPYNMLAASERHLPFDLGGYLPQPIAK</sequence>